<dbReference type="Pfam" id="PF13088">
    <property type="entry name" value="BNR_2"/>
    <property type="match status" value="1"/>
</dbReference>
<dbReference type="GO" id="GO:0016787">
    <property type="term" value="F:hydrolase activity"/>
    <property type="evidence" value="ECO:0007669"/>
    <property type="project" value="UniProtKB-KW"/>
</dbReference>
<keyword evidence="2" id="KW-0378">Hydrolase</keyword>
<evidence type="ECO:0000259" key="1">
    <source>
        <dbReference type="Pfam" id="PF13088"/>
    </source>
</evidence>
<dbReference type="Gene3D" id="2.120.10.10">
    <property type="match status" value="1"/>
</dbReference>
<dbReference type="AlphaFoldDB" id="A0A5M6J1L4"/>
<dbReference type="PANTHER" id="PTHR43752">
    <property type="entry name" value="BNR/ASP-BOX REPEAT FAMILY PROTEIN"/>
    <property type="match status" value="1"/>
</dbReference>
<dbReference type="CDD" id="cd15482">
    <property type="entry name" value="Sialidase_non-viral"/>
    <property type="match status" value="1"/>
</dbReference>
<proteinExistence type="predicted"/>
<dbReference type="SUPFAM" id="SSF50939">
    <property type="entry name" value="Sialidases"/>
    <property type="match status" value="1"/>
</dbReference>
<dbReference type="EMBL" id="VWPK01000006">
    <property type="protein sequence ID" value="KAA5613538.1"/>
    <property type="molecule type" value="Genomic_DNA"/>
</dbReference>
<gene>
    <name evidence="2" type="ORF">F1189_05050</name>
</gene>
<reference evidence="2 3" key="1">
    <citation type="submission" date="2019-09" db="EMBL/GenBank/DDBJ databases">
        <title>Genome sequence of Rhodovastum atsumiense, a diverse member of the Acetobacteraceae family of non-sulfur purple photosynthetic bacteria.</title>
        <authorList>
            <person name="Meyer T."/>
            <person name="Kyndt J."/>
        </authorList>
    </citation>
    <scope>NUCLEOTIDE SEQUENCE [LARGE SCALE GENOMIC DNA]</scope>
    <source>
        <strain evidence="2 3">DSM 21279</strain>
    </source>
</reference>
<sequence length="396" mass="43182">MDPAIAAALAARTGHIAPAATDPAREEAYLPSPCVQNHAANITPLPNGDLACVWFGGTQEGIPDISVWFSRLPAGTDHWTPAVKLSDDPGRSEQNPLLFPAPDGQLWLLWTAQISGNQDTAIVRRRLSTDNGESWGPIETLFGPREGSGTFIRQPVVVLDSGEWLLPVFYCNGRSGVKWVGDFDTSAVKISADGGRTWTEAEVPASTGCVHMNIDKLADGSLLALFRSRWADNIYLSRSHDHGRSWTPPVPTELPNNNSSIQFTALANGHLALVFNNSSAADAVARRISLYDDIGEDDTQAAPAEPPTHRTAFWGAPRAPLTLAISEDGGATWPHRRDLETGDGYCLTNNSRESLNREFSYPSIKQGSDGKLHIAFTYFRQTIKYIRLAEDWSHGK</sequence>
<dbReference type="InterPro" id="IPR036278">
    <property type="entry name" value="Sialidase_sf"/>
</dbReference>
<dbReference type="PANTHER" id="PTHR43752:SF2">
    <property type="entry name" value="BNR_ASP-BOX REPEAT FAMILY PROTEIN"/>
    <property type="match status" value="1"/>
</dbReference>
<comment type="caution">
    <text evidence="2">The sequence shown here is derived from an EMBL/GenBank/DDBJ whole genome shotgun (WGS) entry which is preliminary data.</text>
</comment>
<name>A0A5M6J1L4_9PROT</name>
<feature type="domain" description="Sialidase" evidence="1">
    <location>
        <begin position="48"/>
        <end position="374"/>
    </location>
</feature>
<dbReference type="InterPro" id="IPR011040">
    <property type="entry name" value="Sialidase"/>
</dbReference>
<evidence type="ECO:0000313" key="3">
    <source>
        <dbReference type="Proteomes" id="UP000325255"/>
    </source>
</evidence>
<dbReference type="Proteomes" id="UP000325255">
    <property type="component" value="Unassembled WGS sequence"/>
</dbReference>
<accession>A0A5M6J1L4</accession>
<protein>
    <submittedName>
        <fullName evidence="2">Glycosyl hydrolase</fullName>
    </submittedName>
</protein>
<dbReference type="OrthoDB" id="41724at2"/>
<organism evidence="2 3">
    <name type="scientific">Rhodovastum atsumiense</name>
    <dbReference type="NCBI Taxonomy" id="504468"/>
    <lineage>
        <taxon>Bacteria</taxon>
        <taxon>Pseudomonadati</taxon>
        <taxon>Pseudomonadota</taxon>
        <taxon>Alphaproteobacteria</taxon>
        <taxon>Acetobacterales</taxon>
        <taxon>Acetobacteraceae</taxon>
        <taxon>Rhodovastum</taxon>
    </lineage>
</organism>
<keyword evidence="3" id="KW-1185">Reference proteome</keyword>
<evidence type="ECO:0000313" key="2">
    <source>
        <dbReference type="EMBL" id="KAA5613538.1"/>
    </source>
</evidence>